<dbReference type="OMA" id="FQEHGKI"/>
<dbReference type="OrthoDB" id="194358at2759"/>
<name>A0A8B7YU15_ACAPL</name>
<evidence type="ECO:0000313" key="6">
    <source>
        <dbReference type="RefSeq" id="XP_022096789.1"/>
    </source>
</evidence>
<dbReference type="InterPro" id="IPR050776">
    <property type="entry name" value="Ank_Repeat/CDKN_Inhibitor"/>
</dbReference>
<evidence type="ECO:0000313" key="5">
    <source>
        <dbReference type="Proteomes" id="UP000694845"/>
    </source>
</evidence>
<keyword evidence="5" id="KW-1185">Reference proteome</keyword>
<dbReference type="SMART" id="SM00248">
    <property type="entry name" value="ANK"/>
    <property type="match status" value="2"/>
</dbReference>
<evidence type="ECO:0000256" key="4">
    <source>
        <dbReference type="SAM" id="MobiDB-lite"/>
    </source>
</evidence>
<dbReference type="PROSITE" id="PS50297">
    <property type="entry name" value="ANK_REP_REGION"/>
    <property type="match status" value="1"/>
</dbReference>
<evidence type="ECO:0000256" key="2">
    <source>
        <dbReference type="ARBA" id="ARBA00023043"/>
    </source>
</evidence>
<dbReference type="PANTHER" id="PTHR24201">
    <property type="entry name" value="ANK_REP_REGION DOMAIN-CONTAINING PROTEIN"/>
    <property type="match status" value="1"/>
</dbReference>
<keyword evidence="2 3" id="KW-0040">ANK repeat</keyword>
<organism evidence="5 6">
    <name type="scientific">Acanthaster planci</name>
    <name type="common">Crown-of-thorns starfish</name>
    <dbReference type="NCBI Taxonomy" id="133434"/>
    <lineage>
        <taxon>Eukaryota</taxon>
        <taxon>Metazoa</taxon>
        <taxon>Echinodermata</taxon>
        <taxon>Eleutherozoa</taxon>
        <taxon>Asterozoa</taxon>
        <taxon>Asteroidea</taxon>
        <taxon>Valvatacea</taxon>
        <taxon>Valvatida</taxon>
        <taxon>Acanthasteridae</taxon>
        <taxon>Acanthaster</taxon>
    </lineage>
</organism>
<dbReference type="Gene3D" id="1.25.40.20">
    <property type="entry name" value="Ankyrin repeat-containing domain"/>
    <property type="match status" value="1"/>
</dbReference>
<keyword evidence="1" id="KW-0677">Repeat</keyword>
<feature type="repeat" description="ANK" evidence="3">
    <location>
        <begin position="96"/>
        <end position="128"/>
    </location>
</feature>
<sequence length="253" mass="27401">MAAPGDAVANANESVMQDLQKQLAVAKISVPELSTLAQKGNEKLVEKFLSESVEVQGGSENIRQSQLYIAAFWGFPDVVKTLLEAGADVNYQNKDTLWTPLHAAAFQEHGKIIMILLENDAKPEIPDKEERTAKDFASASDKIWSHFAILGCKRTSKIELIEKGIIKKVTAPPSRNTPSPSSMAGGIRMAASFSRPGSAYAIRPDPFVRAKKNPNDSSQMLAALGGDVLADEKPPDASGKPQVQDPSFSVWRN</sequence>
<protein>
    <submittedName>
        <fullName evidence="6">Ankyrin-1-like</fullName>
    </submittedName>
</protein>
<dbReference type="PROSITE" id="PS50088">
    <property type="entry name" value="ANK_REPEAT"/>
    <property type="match status" value="2"/>
</dbReference>
<proteinExistence type="predicted"/>
<dbReference type="InterPro" id="IPR002110">
    <property type="entry name" value="Ankyrin_rpt"/>
</dbReference>
<feature type="region of interest" description="Disordered" evidence="4">
    <location>
        <begin position="209"/>
        <end position="253"/>
    </location>
</feature>
<evidence type="ECO:0000256" key="3">
    <source>
        <dbReference type="PROSITE-ProRule" id="PRU00023"/>
    </source>
</evidence>
<gene>
    <name evidence="6" type="primary">LOC110982585</name>
</gene>
<feature type="compositionally biased region" description="Polar residues" evidence="4">
    <location>
        <begin position="244"/>
        <end position="253"/>
    </location>
</feature>
<dbReference type="InterPro" id="IPR036770">
    <property type="entry name" value="Ankyrin_rpt-contain_sf"/>
</dbReference>
<dbReference type="Proteomes" id="UP000694845">
    <property type="component" value="Unplaced"/>
</dbReference>
<dbReference type="PANTHER" id="PTHR24201:SF15">
    <property type="entry name" value="ANKYRIN REPEAT DOMAIN-CONTAINING PROTEIN 66"/>
    <property type="match status" value="1"/>
</dbReference>
<dbReference type="KEGG" id="aplc:110982585"/>
<dbReference type="Pfam" id="PF12796">
    <property type="entry name" value="Ank_2"/>
    <property type="match status" value="1"/>
</dbReference>
<feature type="repeat" description="ANK" evidence="3">
    <location>
        <begin position="62"/>
        <end position="94"/>
    </location>
</feature>
<accession>A0A8B7YU15</accession>
<dbReference type="AlphaFoldDB" id="A0A8B7YU15"/>
<dbReference type="RefSeq" id="XP_022096789.1">
    <property type="nucleotide sequence ID" value="XM_022241097.1"/>
</dbReference>
<dbReference type="GeneID" id="110982585"/>
<dbReference type="SUPFAM" id="SSF48403">
    <property type="entry name" value="Ankyrin repeat"/>
    <property type="match status" value="1"/>
</dbReference>
<reference evidence="6" key="1">
    <citation type="submission" date="2025-08" db="UniProtKB">
        <authorList>
            <consortium name="RefSeq"/>
        </authorList>
    </citation>
    <scope>IDENTIFICATION</scope>
</reference>
<evidence type="ECO:0000256" key="1">
    <source>
        <dbReference type="ARBA" id="ARBA00022737"/>
    </source>
</evidence>